<dbReference type="Pfam" id="PF07302">
    <property type="entry name" value="AroM"/>
    <property type="match status" value="1"/>
</dbReference>
<dbReference type="NCBIfam" id="NF007788">
    <property type="entry name" value="PRK10481.1"/>
    <property type="match status" value="1"/>
</dbReference>
<reference evidence="1 2" key="1">
    <citation type="journal article" date="2019" name="Front. Microbiol.">
        <title>Thermoanaerosceptrum fracticalcis gen. nov. sp. nov., a Novel Fumarate-Fermenting Microorganism From a Deep Fractured Carbonate Aquifer of the US Great Basin.</title>
        <authorList>
            <person name="Hamilton-Brehm S.D."/>
            <person name="Stewart L.E."/>
            <person name="Zavarin M."/>
            <person name="Caldwell M."/>
            <person name="Lawson P.A."/>
            <person name="Onstott T.C."/>
            <person name="Grzymski J."/>
            <person name="Neveux I."/>
            <person name="Lollar B.S."/>
            <person name="Russell C.E."/>
            <person name="Moser D.P."/>
        </authorList>
    </citation>
    <scope>NUCLEOTIDE SEQUENCE [LARGE SCALE GENOMIC DNA]</scope>
    <source>
        <strain evidence="1 2">DRI-13</strain>
    </source>
</reference>
<sequence>MNRVQFTLTVEEGKQLIARGVAQHPLLKNALINGKVVLKGGTTVSKIAEILIGRPLRISGRITERGTVAGLIDTSDPHSVLIEKGDWRNIDDTIVEEVQQLGPRDVIVSGANAIDGNKKAALMAGSAGGGNVGKSLSSWYCEGAHVLIPVGLEKLVPGNLEEIIKETGRKGKDLSWGMSVGLMPIYGEVITEIEAVKHLAAVECHAIGAGGIGEAQGSVTLEAWGQEEEVLKLIQVISEIKEGVNEVSGTRQSLVQCQTPCQGCGRHIGCGYKLNMIKEKKRVKIGAITIGQSPRDDMVPDIERVLGQHIMIIQKGALDDFTYEQVVHSFSPKEGDEVLVTRMRDGRQVKIAEHHLLPLLQNAIDQLERHGVEANLLLCTGRFPEFRHSNLLLKPQDLLHSVTAQVAAGQPVGLLIPDEDQREQIAAWWNRSGVKVEVEVASPYQDFRHIEDAAERLKTKAVSLIFMDCMGYTVKMKNRVKEITGKPVMLPRTLAARVVAELFNPVTA</sequence>
<dbReference type="AlphaFoldDB" id="A0A7G6DYY3"/>
<dbReference type="InterPro" id="IPR010843">
    <property type="entry name" value="Uncharacterised_AroM"/>
</dbReference>
<dbReference type="RefSeq" id="WP_051965850.1">
    <property type="nucleotide sequence ID" value="NZ_CP045798.1"/>
</dbReference>
<proteinExistence type="predicted"/>
<name>A0A7G6DYY3_THEFR</name>
<protein>
    <recommendedName>
        <fullName evidence="3">AroM protein</fullName>
    </recommendedName>
</protein>
<dbReference type="EMBL" id="CP045798">
    <property type="protein sequence ID" value="QNB45037.1"/>
    <property type="molecule type" value="Genomic_DNA"/>
</dbReference>
<dbReference type="KEGG" id="tfr:BR63_01085"/>
<evidence type="ECO:0000313" key="1">
    <source>
        <dbReference type="EMBL" id="QNB45037.1"/>
    </source>
</evidence>
<dbReference type="OrthoDB" id="5372599at2"/>
<accession>A0A7G6DYY3</accession>
<dbReference type="Proteomes" id="UP000515847">
    <property type="component" value="Chromosome"/>
</dbReference>
<organism evidence="1 2">
    <name type="scientific">Thermanaerosceptrum fracticalcis</name>
    <dbReference type="NCBI Taxonomy" id="1712410"/>
    <lineage>
        <taxon>Bacteria</taxon>
        <taxon>Bacillati</taxon>
        <taxon>Bacillota</taxon>
        <taxon>Clostridia</taxon>
        <taxon>Eubacteriales</taxon>
        <taxon>Peptococcaceae</taxon>
        <taxon>Thermanaerosceptrum</taxon>
    </lineage>
</organism>
<evidence type="ECO:0008006" key="3">
    <source>
        <dbReference type="Google" id="ProtNLM"/>
    </source>
</evidence>
<gene>
    <name evidence="1" type="ORF">BR63_01085</name>
</gene>
<keyword evidence="2" id="KW-1185">Reference proteome</keyword>
<evidence type="ECO:0000313" key="2">
    <source>
        <dbReference type="Proteomes" id="UP000515847"/>
    </source>
</evidence>